<comment type="caution">
    <text evidence="1">The sequence shown here is derived from an EMBL/GenBank/DDBJ whole genome shotgun (WGS) entry which is preliminary data.</text>
</comment>
<name>A0A0F9GVQ9_9ZZZZ</name>
<evidence type="ECO:0000313" key="1">
    <source>
        <dbReference type="EMBL" id="KKM02910.1"/>
    </source>
</evidence>
<gene>
    <name evidence="1" type="ORF">LCGC14_1779750</name>
</gene>
<dbReference type="EMBL" id="LAZR01016809">
    <property type="protein sequence ID" value="KKM02910.1"/>
    <property type="molecule type" value="Genomic_DNA"/>
</dbReference>
<protein>
    <submittedName>
        <fullName evidence="1">Uncharacterized protein</fullName>
    </submittedName>
</protein>
<sequence>YNFFDYLKVSSKTGENVNLAFELLAKKLVKNL</sequence>
<reference evidence="1" key="1">
    <citation type="journal article" date="2015" name="Nature">
        <title>Complex archaea that bridge the gap between prokaryotes and eukaryotes.</title>
        <authorList>
            <person name="Spang A."/>
            <person name="Saw J.H."/>
            <person name="Jorgensen S.L."/>
            <person name="Zaremba-Niedzwiedzka K."/>
            <person name="Martijn J."/>
            <person name="Lind A.E."/>
            <person name="van Eijk R."/>
            <person name="Schleper C."/>
            <person name="Guy L."/>
            <person name="Ettema T.J."/>
        </authorList>
    </citation>
    <scope>NUCLEOTIDE SEQUENCE</scope>
</reference>
<proteinExistence type="predicted"/>
<feature type="non-terminal residue" evidence="1">
    <location>
        <position position="1"/>
    </location>
</feature>
<accession>A0A0F9GVQ9</accession>
<organism evidence="1">
    <name type="scientific">marine sediment metagenome</name>
    <dbReference type="NCBI Taxonomy" id="412755"/>
    <lineage>
        <taxon>unclassified sequences</taxon>
        <taxon>metagenomes</taxon>
        <taxon>ecological metagenomes</taxon>
    </lineage>
</organism>
<dbReference type="AlphaFoldDB" id="A0A0F9GVQ9"/>